<dbReference type="NCBIfam" id="NF006047">
    <property type="entry name" value="PRK08193.1"/>
    <property type="match status" value="1"/>
</dbReference>
<keyword evidence="6" id="KW-0862">Zinc</keyword>
<reference evidence="15" key="1">
    <citation type="journal article" date="2014" name="Int. J. Syst. Evol. Microbiol.">
        <title>Complete genome sequence of Corynebacterium casei LMG S-19264T (=DSM 44701T), isolated from a smear-ripened cheese.</title>
        <authorList>
            <consortium name="US DOE Joint Genome Institute (JGI-PGF)"/>
            <person name="Walter F."/>
            <person name="Albersmeier A."/>
            <person name="Kalinowski J."/>
            <person name="Ruckert C."/>
        </authorList>
    </citation>
    <scope>NUCLEOTIDE SEQUENCE</scope>
    <source>
        <strain evidence="15">CGMCC 1.12360</strain>
    </source>
</reference>
<dbReference type="Proteomes" id="UP000602050">
    <property type="component" value="Unassembled WGS sequence"/>
</dbReference>
<dbReference type="Pfam" id="PF00596">
    <property type="entry name" value="Aldolase_II"/>
    <property type="match status" value="1"/>
</dbReference>
<evidence type="ECO:0000256" key="5">
    <source>
        <dbReference type="ARBA" id="ARBA00022723"/>
    </source>
</evidence>
<dbReference type="RefSeq" id="WP_188392472.1">
    <property type="nucleotide sequence ID" value="NZ_BMEV01000042.1"/>
</dbReference>
<evidence type="ECO:0000256" key="12">
    <source>
        <dbReference type="ARBA" id="ARBA00060520"/>
    </source>
</evidence>
<dbReference type="FunFam" id="3.40.225.10:FF:000001">
    <property type="entry name" value="L-ribulose-5-phosphate 4-epimerase UlaF"/>
    <property type="match status" value="1"/>
</dbReference>
<dbReference type="GO" id="GO:0016832">
    <property type="term" value="F:aldehyde-lyase activity"/>
    <property type="evidence" value="ECO:0007669"/>
    <property type="project" value="TreeGrafter"/>
</dbReference>
<evidence type="ECO:0000256" key="11">
    <source>
        <dbReference type="ARBA" id="ARBA00053542"/>
    </source>
</evidence>
<dbReference type="InterPro" id="IPR050197">
    <property type="entry name" value="Aldolase_class_II_sugar_metab"/>
</dbReference>
<feature type="domain" description="Class II aldolase/adducin N-terminal" evidence="14">
    <location>
        <begin position="7"/>
        <end position="195"/>
    </location>
</feature>
<evidence type="ECO:0000256" key="9">
    <source>
        <dbReference type="ARBA" id="ARBA00023277"/>
    </source>
</evidence>
<keyword evidence="7" id="KW-0054">Arabinose catabolism</keyword>
<evidence type="ECO:0000256" key="2">
    <source>
        <dbReference type="ARBA" id="ARBA00001947"/>
    </source>
</evidence>
<dbReference type="GO" id="GO:0008742">
    <property type="term" value="F:L-ribulose-phosphate 4-epimerase activity"/>
    <property type="evidence" value="ECO:0007669"/>
    <property type="project" value="UniProtKB-EC"/>
</dbReference>
<dbReference type="AlphaFoldDB" id="A0A8J2TPU3"/>
<comment type="caution">
    <text evidence="15">The sequence shown here is derived from an EMBL/GenBank/DDBJ whole genome shotgun (WGS) entry which is preliminary data.</text>
</comment>
<dbReference type="SUPFAM" id="SSF53639">
    <property type="entry name" value="AraD/HMP-PK domain-like"/>
    <property type="match status" value="1"/>
</dbReference>
<comment type="similarity">
    <text evidence="3">Belongs to the aldolase class II family. AraD/FucA subfamily.</text>
</comment>
<evidence type="ECO:0000256" key="13">
    <source>
        <dbReference type="ARBA" id="ARBA00074961"/>
    </source>
</evidence>
<evidence type="ECO:0000259" key="14">
    <source>
        <dbReference type="SMART" id="SM01007"/>
    </source>
</evidence>
<dbReference type="InterPro" id="IPR001303">
    <property type="entry name" value="Aldolase_II/adducin_N"/>
</dbReference>
<accession>A0A8J2TPU3</accession>
<dbReference type="PANTHER" id="PTHR22789">
    <property type="entry name" value="FUCULOSE PHOSPHATE ALDOLASE"/>
    <property type="match status" value="1"/>
</dbReference>
<gene>
    <name evidence="15" type="primary">araD</name>
    <name evidence="15" type="ORF">GCM10010978_22120</name>
</gene>
<name>A0A8J2TPU3_9BACI</name>
<comment type="cofactor">
    <cofactor evidence="2">
        <name>Zn(2+)</name>
        <dbReference type="ChEBI" id="CHEBI:29105"/>
    </cofactor>
</comment>
<keyword evidence="16" id="KW-1185">Reference proteome</keyword>
<evidence type="ECO:0000256" key="7">
    <source>
        <dbReference type="ARBA" id="ARBA00022935"/>
    </source>
</evidence>
<dbReference type="GO" id="GO:0046872">
    <property type="term" value="F:metal ion binding"/>
    <property type="evidence" value="ECO:0007669"/>
    <property type="project" value="UniProtKB-KW"/>
</dbReference>
<dbReference type="EC" id="5.1.3.4" evidence="4"/>
<comment type="pathway">
    <text evidence="12">Carbohydrate degradation; L-arabinose degradation via L-ribulose; D-xylulose 5-phosphate from L-arabinose (bacterial route): step 3/3.</text>
</comment>
<dbReference type="InterPro" id="IPR036409">
    <property type="entry name" value="Aldolase_II/adducin_N_sf"/>
</dbReference>
<dbReference type="NCBIfam" id="NF009003">
    <property type="entry name" value="PRK12348.1"/>
    <property type="match status" value="1"/>
</dbReference>
<keyword evidence="5" id="KW-0479">Metal-binding</keyword>
<organism evidence="15 16">
    <name type="scientific">Compostibacillus humi</name>
    <dbReference type="NCBI Taxonomy" id="1245525"/>
    <lineage>
        <taxon>Bacteria</taxon>
        <taxon>Bacillati</taxon>
        <taxon>Bacillota</taxon>
        <taxon>Bacilli</taxon>
        <taxon>Bacillales</taxon>
        <taxon>Bacillaceae</taxon>
        <taxon>Compostibacillus</taxon>
    </lineage>
</organism>
<evidence type="ECO:0000256" key="10">
    <source>
        <dbReference type="ARBA" id="ARBA00032206"/>
    </source>
</evidence>
<evidence type="ECO:0000313" key="15">
    <source>
        <dbReference type="EMBL" id="GFZ80660.1"/>
    </source>
</evidence>
<evidence type="ECO:0000313" key="16">
    <source>
        <dbReference type="Proteomes" id="UP000602050"/>
    </source>
</evidence>
<keyword evidence="8" id="KW-0413">Isomerase</keyword>
<dbReference type="PANTHER" id="PTHR22789:SF8">
    <property type="entry name" value="L-RIBULOSE-5-PHOSPHATE 4-EPIMERASE SGBE"/>
    <property type="match status" value="1"/>
</dbReference>
<comment type="catalytic activity">
    <reaction evidence="1">
        <text>L-ribulose 5-phosphate = D-xylulose 5-phosphate</text>
        <dbReference type="Rhea" id="RHEA:22368"/>
        <dbReference type="ChEBI" id="CHEBI:57737"/>
        <dbReference type="ChEBI" id="CHEBI:58226"/>
        <dbReference type="EC" id="5.1.3.4"/>
    </reaction>
</comment>
<reference evidence="15" key="2">
    <citation type="submission" date="2020-09" db="EMBL/GenBank/DDBJ databases">
        <authorList>
            <person name="Sun Q."/>
            <person name="Zhou Y."/>
        </authorList>
    </citation>
    <scope>NUCLEOTIDE SEQUENCE</scope>
    <source>
        <strain evidence="15">CGMCC 1.12360</strain>
    </source>
</reference>
<evidence type="ECO:0000256" key="8">
    <source>
        <dbReference type="ARBA" id="ARBA00023235"/>
    </source>
</evidence>
<evidence type="ECO:0000256" key="1">
    <source>
        <dbReference type="ARBA" id="ARBA00001726"/>
    </source>
</evidence>
<dbReference type="EMBL" id="BMEV01000042">
    <property type="protein sequence ID" value="GFZ80660.1"/>
    <property type="molecule type" value="Genomic_DNA"/>
</dbReference>
<sequence>MLEDLKKQVLEANLELPKRNLVIYTWGNVSAIDRKTGLVVIKPSGVPYEDLKLEDFPVLDLEGNKIEGKLNPSSDTLTHLELYKAFPGIGGIVHTHSPWCTIWAQAGKPIPVLGTTHADYFYGEIPVTRKLTAQEIVNEYEKNTGNVIVETFKNLDPNNVPGVLVSGHGPFNWGENAHQAVENAVIMETVARMAYYTQTLSREANPLDSHLLDKHFLRKHGANAYYGQNTKEQK</sequence>
<protein>
    <recommendedName>
        <fullName evidence="13">L-ribulose-5-phosphate 4-epimerase</fullName>
        <ecNumber evidence="4">5.1.3.4</ecNumber>
    </recommendedName>
    <alternativeName>
        <fullName evidence="10">Phosphoribulose isomerase</fullName>
    </alternativeName>
</protein>
<comment type="function">
    <text evidence="11">Involved in the degradation of L-arabinose. Catalyzes the interconversion of L-ribulose 5-phosphate (LRu5P) and D-xylulose 5-phosphate (D-Xu5P) via a retroaldol/aldol mechanism (carbon-carbon bond cleavage analogous to a class II aldolase reaction).</text>
</comment>
<dbReference type="GO" id="GO:0019568">
    <property type="term" value="P:arabinose catabolic process"/>
    <property type="evidence" value="ECO:0007669"/>
    <property type="project" value="UniProtKB-KW"/>
</dbReference>
<proteinExistence type="inferred from homology"/>
<evidence type="ECO:0000256" key="6">
    <source>
        <dbReference type="ARBA" id="ARBA00022833"/>
    </source>
</evidence>
<evidence type="ECO:0000256" key="3">
    <source>
        <dbReference type="ARBA" id="ARBA00010037"/>
    </source>
</evidence>
<evidence type="ECO:0000256" key="4">
    <source>
        <dbReference type="ARBA" id="ARBA00013186"/>
    </source>
</evidence>
<keyword evidence="9" id="KW-0119">Carbohydrate metabolism</keyword>
<dbReference type="CDD" id="cd00398">
    <property type="entry name" value="Aldolase_II"/>
    <property type="match status" value="1"/>
</dbReference>
<dbReference type="Gene3D" id="3.40.225.10">
    <property type="entry name" value="Class II aldolase/adducin N-terminal domain"/>
    <property type="match status" value="1"/>
</dbReference>
<dbReference type="GO" id="GO:0005829">
    <property type="term" value="C:cytosol"/>
    <property type="evidence" value="ECO:0007669"/>
    <property type="project" value="TreeGrafter"/>
</dbReference>
<dbReference type="SMART" id="SM01007">
    <property type="entry name" value="Aldolase_II"/>
    <property type="match status" value="1"/>
</dbReference>